<feature type="region of interest" description="Disordered" evidence="7">
    <location>
        <begin position="136"/>
        <end position="282"/>
    </location>
</feature>
<protein>
    <submittedName>
        <fullName evidence="10">Homeobox protein Dlx3b-like</fullName>
    </submittedName>
</protein>
<organism evidence="9 10">
    <name type="scientific">Priapulus caudatus</name>
    <name type="common">Priapulid worm</name>
    <dbReference type="NCBI Taxonomy" id="37621"/>
    <lineage>
        <taxon>Eukaryota</taxon>
        <taxon>Metazoa</taxon>
        <taxon>Ecdysozoa</taxon>
        <taxon>Scalidophora</taxon>
        <taxon>Priapulida</taxon>
        <taxon>Priapulimorpha</taxon>
        <taxon>Priapulimorphida</taxon>
        <taxon>Priapulidae</taxon>
        <taxon>Priapulus</taxon>
    </lineage>
</organism>
<evidence type="ECO:0000256" key="5">
    <source>
        <dbReference type="PROSITE-ProRule" id="PRU00108"/>
    </source>
</evidence>
<dbReference type="SUPFAM" id="SSF46689">
    <property type="entry name" value="Homeodomain-like"/>
    <property type="match status" value="1"/>
</dbReference>
<dbReference type="Gene3D" id="1.10.10.60">
    <property type="entry name" value="Homeodomain-like"/>
    <property type="match status" value="1"/>
</dbReference>
<feature type="domain" description="Homeobox" evidence="8">
    <location>
        <begin position="107"/>
        <end position="131"/>
    </location>
</feature>
<feature type="DNA-binding region" description="Homeobox" evidence="5">
    <location>
        <begin position="109"/>
        <end position="132"/>
    </location>
</feature>
<feature type="compositionally biased region" description="Low complexity" evidence="7">
    <location>
        <begin position="262"/>
        <end position="274"/>
    </location>
</feature>
<sequence length="282" mass="29952">MAGAERYEHDFVNAPGYMGMQHQGMPGMGRPQPTPYPLVPVSGYTAYNYPPAQHEAPGLFSPNQRPPHLNYSFMNTQHSSAYASPSHTLIGHYQPSSSPATPPITHADATTLTQARVKIWFQNRRSKCKKVMKHAQANGQPIPSMVPASALMHPPTSSSASLSPWDQGTDRSNESPGEYRPMPPQYPWPHLQGAYNDASAPLDQSPGPSYAASIGGPEYGVPQNNTANATSTPGGVYAGYAHCNDAGSTGARNDMPSYGQQGSSTPGSISPSHSSHTDGGPP</sequence>
<feature type="compositionally biased region" description="Polar residues" evidence="7">
    <location>
        <begin position="222"/>
        <end position="233"/>
    </location>
</feature>
<dbReference type="GeneID" id="106816782"/>
<name>A0ABM1EXH1_PRICU</name>
<comment type="subcellular location">
    <subcellularLocation>
        <location evidence="1 5 6">Nucleus</location>
    </subcellularLocation>
</comment>
<evidence type="ECO:0000256" key="1">
    <source>
        <dbReference type="ARBA" id="ARBA00004123"/>
    </source>
</evidence>
<evidence type="ECO:0000256" key="4">
    <source>
        <dbReference type="ARBA" id="ARBA00023242"/>
    </source>
</evidence>
<evidence type="ECO:0000313" key="10">
    <source>
        <dbReference type="RefSeq" id="XP_014676892.1"/>
    </source>
</evidence>
<evidence type="ECO:0000313" key="9">
    <source>
        <dbReference type="Proteomes" id="UP000695022"/>
    </source>
</evidence>
<keyword evidence="9" id="KW-1185">Reference proteome</keyword>
<dbReference type="PANTHER" id="PTHR24327:SF41">
    <property type="entry name" value="BRAIN-SPECIFIC HOMEOBOX PROTEIN"/>
    <property type="match status" value="1"/>
</dbReference>
<evidence type="ECO:0000256" key="3">
    <source>
        <dbReference type="ARBA" id="ARBA00023155"/>
    </source>
</evidence>
<proteinExistence type="predicted"/>
<keyword evidence="2 5" id="KW-0238">DNA-binding</keyword>
<evidence type="ECO:0000259" key="8">
    <source>
        <dbReference type="PROSITE" id="PS50071"/>
    </source>
</evidence>
<reference evidence="10" key="1">
    <citation type="submission" date="2025-08" db="UniProtKB">
        <authorList>
            <consortium name="RefSeq"/>
        </authorList>
    </citation>
    <scope>IDENTIFICATION</scope>
</reference>
<feature type="compositionally biased region" description="Polar residues" evidence="7">
    <location>
        <begin position="155"/>
        <end position="166"/>
    </location>
</feature>
<evidence type="ECO:0000256" key="6">
    <source>
        <dbReference type="RuleBase" id="RU000682"/>
    </source>
</evidence>
<dbReference type="InterPro" id="IPR009057">
    <property type="entry name" value="Homeodomain-like_sf"/>
</dbReference>
<keyword evidence="3 5" id="KW-0371">Homeobox</keyword>
<dbReference type="PROSITE" id="PS50071">
    <property type="entry name" value="HOMEOBOX_2"/>
    <property type="match status" value="1"/>
</dbReference>
<dbReference type="PANTHER" id="PTHR24327">
    <property type="entry name" value="HOMEOBOX PROTEIN"/>
    <property type="match status" value="1"/>
</dbReference>
<evidence type="ECO:0000256" key="7">
    <source>
        <dbReference type="SAM" id="MobiDB-lite"/>
    </source>
</evidence>
<dbReference type="Proteomes" id="UP000695022">
    <property type="component" value="Unplaced"/>
</dbReference>
<dbReference type="InterPro" id="IPR050460">
    <property type="entry name" value="Distal-less_Homeobox_TF"/>
</dbReference>
<gene>
    <name evidence="10" type="primary">LOC106816782</name>
</gene>
<keyword evidence="4 5" id="KW-0539">Nucleus</keyword>
<dbReference type="Pfam" id="PF00046">
    <property type="entry name" value="Homeodomain"/>
    <property type="match status" value="1"/>
</dbReference>
<dbReference type="InterPro" id="IPR001356">
    <property type="entry name" value="HD"/>
</dbReference>
<evidence type="ECO:0000256" key="2">
    <source>
        <dbReference type="ARBA" id="ARBA00023125"/>
    </source>
</evidence>
<dbReference type="RefSeq" id="XP_014676892.1">
    <property type="nucleotide sequence ID" value="XM_014821406.1"/>
</dbReference>
<accession>A0ABM1EXH1</accession>
<dbReference type="CDD" id="cd00086">
    <property type="entry name" value="homeodomain"/>
    <property type="match status" value="1"/>
</dbReference>